<organism evidence="1">
    <name type="scientific">marine sediment metagenome</name>
    <dbReference type="NCBI Taxonomy" id="412755"/>
    <lineage>
        <taxon>unclassified sequences</taxon>
        <taxon>metagenomes</taxon>
        <taxon>ecological metagenomes</taxon>
    </lineage>
</organism>
<evidence type="ECO:0000313" key="1">
    <source>
        <dbReference type="EMBL" id="GAI75117.1"/>
    </source>
</evidence>
<sequence>GENSLRKAGFTNVEPAIWLGLDTELWKPQPREELSDMMSLLGYEHDTFNLLIVAANQERKNIREMFEGIRLFHQVNPSIPLRLYLHTQMRRERDLYADIDELGLGEIVTYSDPYIMNMGGIAEKEVVMMFNCADVLLNACLEGFGLCMTQAQACGVPVIYLLEGPGSELIVHGVGVPAIANITYPNQMTKPIPNPMAIAHALEELWDRQVRNKGPLRSEKAIKFIQEKFSWKNIAEQWFGVIDKVMWERERFCYDIPEAADWLKEKAEEEVVLS</sequence>
<dbReference type="Pfam" id="PF13692">
    <property type="entry name" value="Glyco_trans_1_4"/>
    <property type="match status" value="1"/>
</dbReference>
<dbReference type="SUPFAM" id="SSF53756">
    <property type="entry name" value="UDP-Glycosyltransferase/glycogen phosphorylase"/>
    <property type="match status" value="1"/>
</dbReference>
<dbReference type="AlphaFoldDB" id="X1R2Z2"/>
<dbReference type="PANTHER" id="PTHR12526:SF637">
    <property type="entry name" value="GLYCOSYLTRANSFERASE EPSF-RELATED"/>
    <property type="match status" value="1"/>
</dbReference>
<dbReference type="EMBL" id="BARW01009017">
    <property type="protein sequence ID" value="GAI75117.1"/>
    <property type="molecule type" value="Genomic_DNA"/>
</dbReference>
<dbReference type="PANTHER" id="PTHR12526">
    <property type="entry name" value="GLYCOSYLTRANSFERASE"/>
    <property type="match status" value="1"/>
</dbReference>
<reference evidence="1" key="1">
    <citation type="journal article" date="2014" name="Front. Microbiol.">
        <title>High frequency of phylogenetically diverse reductive dehalogenase-homologous genes in deep subseafloor sedimentary metagenomes.</title>
        <authorList>
            <person name="Kawai M."/>
            <person name="Futagami T."/>
            <person name="Toyoda A."/>
            <person name="Takaki Y."/>
            <person name="Nishi S."/>
            <person name="Hori S."/>
            <person name="Arai W."/>
            <person name="Tsubouchi T."/>
            <person name="Morono Y."/>
            <person name="Uchiyama I."/>
            <person name="Ito T."/>
            <person name="Fujiyama A."/>
            <person name="Inagaki F."/>
            <person name="Takami H."/>
        </authorList>
    </citation>
    <scope>NUCLEOTIDE SEQUENCE</scope>
    <source>
        <strain evidence="1">Expedition CK06-06</strain>
    </source>
</reference>
<dbReference type="CDD" id="cd03801">
    <property type="entry name" value="GT4_PimA-like"/>
    <property type="match status" value="1"/>
</dbReference>
<gene>
    <name evidence="1" type="ORF">S12H4_18290</name>
</gene>
<proteinExistence type="predicted"/>
<feature type="non-terminal residue" evidence="1">
    <location>
        <position position="1"/>
    </location>
</feature>
<comment type="caution">
    <text evidence="1">The sequence shown here is derived from an EMBL/GenBank/DDBJ whole genome shotgun (WGS) entry which is preliminary data.</text>
</comment>
<protein>
    <submittedName>
        <fullName evidence="1">Uncharacterized protein</fullName>
    </submittedName>
</protein>
<dbReference type="Gene3D" id="3.40.50.2000">
    <property type="entry name" value="Glycogen Phosphorylase B"/>
    <property type="match status" value="1"/>
</dbReference>
<name>X1R2Z2_9ZZZZ</name>
<accession>X1R2Z2</accession>